<dbReference type="GO" id="GO:0016787">
    <property type="term" value="F:hydrolase activity"/>
    <property type="evidence" value="ECO:0007669"/>
    <property type="project" value="UniProtKB-KW"/>
</dbReference>
<protein>
    <submittedName>
        <fullName evidence="2">Alpha/beta hydrolase</fullName>
    </submittedName>
</protein>
<dbReference type="PANTHER" id="PTHR43798:SF33">
    <property type="entry name" value="HYDROLASE, PUTATIVE (AFU_ORTHOLOGUE AFUA_2G14860)-RELATED"/>
    <property type="match status" value="1"/>
</dbReference>
<dbReference type="SUPFAM" id="SSF53474">
    <property type="entry name" value="alpha/beta-Hydrolases"/>
    <property type="match status" value="1"/>
</dbReference>
<dbReference type="RefSeq" id="WP_209137936.1">
    <property type="nucleotide sequence ID" value="NZ_JAGHKO010000001.1"/>
</dbReference>
<evidence type="ECO:0000313" key="3">
    <source>
        <dbReference type="Proteomes" id="UP000677244"/>
    </source>
</evidence>
<comment type="caution">
    <text evidence="2">The sequence shown here is derived from an EMBL/GenBank/DDBJ whole genome shotgun (WGS) entry which is preliminary data.</text>
</comment>
<feature type="domain" description="Serine aminopeptidase S33" evidence="1">
    <location>
        <begin position="35"/>
        <end position="274"/>
    </location>
</feature>
<reference evidence="2 3" key="1">
    <citation type="submission" date="2021-03" db="EMBL/GenBank/DDBJ databases">
        <title>Assistant Professor.</title>
        <authorList>
            <person name="Huq M.A."/>
        </authorList>
    </citation>
    <scope>NUCLEOTIDE SEQUENCE [LARGE SCALE GENOMIC DNA]</scope>
    <source>
        <strain evidence="2 3">MAH-29</strain>
    </source>
</reference>
<dbReference type="Gene3D" id="3.40.50.1820">
    <property type="entry name" value="alpha/beta hydrolase"/>
    <property type="match status" value="1"/>
</dbReference>
<dbReference type="Pfam" id="PF12146">
    <property type="entry name" value="Hydrolase_4"/>
    <property type="match status" value="1"/>
</dbReference>
<evidence type="ECO:0000259" key="1">
    <source>
        <dbReference type="Pfam" id="PF12146"/>
    </source>
</evidence>
<dbReference type="InterPro" id="IPR050266">
    <property type="entry name" value="AB_hydrolase_sf"/>
</dbReference>
<dbReference type="InterPro" id="IPR022742">
    <property type="entry name" value="Hydrolase_4"/>
</dbReference>
<name>A0ABS3YPR7_9BACT</name>
<keyword evidence="2" id="KW-0378">Hydrolase</keyword>
<evidence type="ECO:0000313" key="2">
    <source>
        <dbReference type="EMBL" id="MBO9199883.1"/>
    </source>
</evidence>
<dbReference type="PANTHER" id="PTHR43798">
    <property type="entry name" value="MONOACYLGLYCEROL LIPASE"/>
    <property type="match status" value="1"/>
</dbReference>
<dbReference type="InterPro" id="IPR029058">
    <property type="entry name" value="AB_hydrolase_fold"/>
</dbReference>
<proteinExistence type="predicted"/>
<dbReference type="PRINTS" id="PR00111">
    <property type="entry name" value="ABHYDROLASE"/>
</dbReference>
<keyword evidence="3" id="KW-1185">Reference proteome</keyword>
<dbReference type="EMBL" id="JAGHKO010000001">
    <property type="protein sequence ID" value="MBO9199883.1"/>
    <property type="molecule type" value="Genomic_DNA"/>
</dbReference>
<accession>A0ABS3YPR7</accession>
<dbReference type="InterPro" id="IPR000073">
    <property type="entry name" value="AB_hydrolase_1"/>
</dbReference>
<organism evidence="2 3">
    <name type="scientific">Niastella soli</name>
    <dbReference type="NCBI Taxonomy" id="2821487"/>
    <lineage>
        <taxon>Bacteria</taxon>
        <taxon>Pseudomonadati</taxon>
        <taxon>Bacteroidota</taxon>
        <taxon>Chitinophagia</taxon>
        <taxon>Chitinophagales</taxon>
        <taxon>Chitinophagaceae</taxon>
        <taxon>Niastella</taxon>
    </lineage>
</organism>
<sequence>MQLNTYLVANFRIMQTAFLPYRSSQVHYCWFGTGQKLILCLHGYGESAESFQFLGKYIGADYTLIAIDFPFHGKTEWNEGLQFSVADLIAIVQALHLKHCDGTQRITLLGYSMGGRVALQLLQSLSTKIEKTVLLAPDGLKVNFWYWLATQTYIGNRLFAFTMKHPGWFFYLLQTGSKLKLINQSILKFTRYYINDTTVRRLLYERWTCMRAIRPNLTSIKKLIRAHALPIRLLYGKYDRIIRHERGEIFRKGIESFCTLHIIQTGHQVLQEKQVNEIIQLIES</sequence>
<dbReference type="Proteomes" id="UP000677244">
    <property type="component" value="Unassembled WGS sequence"/>
</dbReference>
<gene>
    <name evidence="2" type="ORF">J7I42_06380</name>
</gene>